<keyword evidence="1" id="KW-0812">Transmembrane</keyword>
<evidence type="ECO:0000256" key="1">
    <source>
        <dbReference type="SAM" id="Phobius"/>
    </source>
</evidence>
<evidence type="ECO:0000313" key="3">
    <source>
        <dbReference type="EMBL" id="QDT39447.1"/>
    </source>
</evidence>
<evidence type="ECO:0000313" key="4">
    <source>
        <dbReference type="Proteomes" id="UP000317318"/>
    </source>
</evidence>
<dbReference type="RefSeq" id="WP_145365582.1">
    <property type="nucleotide sequence ID" value="NZ_CP036268.1"/>
</dbReference>
<sequence>MHRLRGFTLIELLVVIAIIAILIAVLLPAVQQAREAARLASCRSNLKQMGIALANYHDVHWQFPIGSRGPTDFDNRKDWFNWRGSLLPFVDQEPLYDQLDFDGNLAADALSNGNEVLEGLVVDVYRCPSSAAPIASDLEGRNPNQVMNHQYVGIQGASPTSHLPPHYPFDISANTFADCGQGWSCNSGLLTFNESFAIRDCTDGTSNTLIIGEQSGLMDNTDRRSAYYGGWAGARDLETVSNCTNSTGSTWQTGTTCQRYPINESRTTLAGADHAWKNNLPFNSFHTGGAVFLLADGSARFIGENIDYELVMKQLCIRMDGEPLGEF</sequence>
<dbReference type="Proteomes" id="UP000317318">
    <property type="component" value="Chromosome"/>
</dbReference>
<dbReference type="SUPFAM" id="SSF54523">
    <property type="entry name" value="Pili subunits"/>
    <property type="match status" value="1"/>
</dbReference>
<dbReference type="InterPro" id="IPR045584">
    <property type="entry name" value="Pilin-like"/>
</dbReference>
<dbReference type="InterPro" id="IPR027558">
    <property type="entry name" value="Pre_pil_HX9DG_C"/>
</dbReference>
<dbReference type="OrthoDB" id="280382at2"/>
<evidence type="ECO:0000259" key="2">
    <source>
        <dbReference type="Pfam" id="PF07596"/>
    </source>
</evidence>
<dbReference type="KEGG" id="svp:Pan189_38550"/>
<feature type="transmembrane region" description="Helical" evidence="1">
    <location>
        <begin position="12"/>
        <end position="30"/>
    </location>
</feature>
<dbReference type="Gene3D" id="3.30.700.10">
    <property type="entry name" value="Glycoprotein, Type 4 Pilin"/>
    <property type="match status" value="1"/>
</dbReference>
<dbReference type="InterPro" id="IPR011453">
    <property type="entry name" value="DUF1559"/>
</dbReference>
<dbReference type="AlphaFoldDB" id="A0A517R6C5"/>
<feature type="domain" description="DUF1559" evidence="2">
    <location>
        <begin position="31"/>
        <end position="308"/>
    </location>
</feature>
<dbReference type="PROSITE" id="PS00409">
    <property type="entry name" value="PROKAR_NTER_METHYL"/>
    <property type="match status" value="1"/>
</dbReference>
<proteinExistence type="predicted"/>
<accession>A0A517R6C5</accession>
<protein>
    <submittedName>
        <fullName evidence="3">Putative major pilin subunit</fullName>
    </submittedName>
</protein>
<keyword evidence="4" id="KW-1185">Reference proteome</keyword>
<dbReference type="InterPro" id="IPR012902">
    <property type="entry name" value="N_methyl_site"/>
</dbReference>
<name>A0A517R6C5_9PLAN</name>
<dbReference type="NCBIfam" id="TIGR04294">
    <property type="entry name" value="pre_pil_HX9DG"/>
    <property type="match status" value="1"/>
</dbReference>
<organism evidence="3 4">
    <name type="scientific">Stratiformator vulcanicus</name>
    <dbReference type="NCBI Taxonomy" id="2527980"/>
    <lineage>
        <taxon>Bacteria</taxon>
        <taxon>Pseudomonadati</taxon>
        <taxon>Planctomycetota</taxon>
        <taxon>Planctomycetia</taxon>
        <taxon>Planctomycetales</taxon>
        <taxon>Planctomycetaceae</taxon>
        <taxon>Stratiformator</taxon>
    </lineage>
</organism>
<reference evidence="3 4" key="1">
    <citation type="submission" date="2019-02" db="EMBL/GenBank/DDBJ databases">
        <title>Deep-cultivation of Planctomycetes and their phenomic and genomic characterization uncovers novel biology.</title>
        <authorList>
            <person name="Wiegand S."/>
            <person name="Jogler M."/>
            <person name="Boedeker C."/>
            <person name="Pinto D."/>
            <person name="Vollmers J."/>
            <person name="Rivas-Marin E."/>
            <person name="Kohn T."/>
            <person name="Peeters S.H."/>
            <person name="Heuer A."/>
            <person name="Rast P."/>
            <person name="Oberbeckmann S."/>
            <person name="Bunk B."/>
            <person name="Jeske O."/>
            <person name="Meyerdierks A."/>
            <person name="Storesund J.E."/>
            <person name="Kallscheuer N."/>
            <person name="Luecker S."/>
            <person name="Lage O.M."/>
            <person name="Pohl T."/>
            <person name="Merkel B.J."/>
            <person name="Hornburger P."/>
            <person name="Mueller R.-W."/>
            <person name="Bruemmer F."/>
            <person name="Labrenz M."/>
            <person name="Spormann A.M."/>
            <person name="Op den Camp H."/>
            <person name="Overmann J."/>
            <person name="Amann R."/>
            <person name="Jetten M.S.M."/>
            <person name="Mascher T."/>
            <person name="Medema M.H."/>
            <person name="Devos D.P."/>
            <person name="Kaster A.-K."/>
            <person name="Ovreas L."/>
            <person name="Rohde M."/>
            <person name="Galperin M.Y."/>
            <person name="Jogler C."/>
        </authorList>
    </citation>
    <scope>NUCLEOTIDE SEQUENCE [LARGE SCALE GENOMIC DNA]</scope>
    <source>
        <strain evidence="3 4">Pan189</strain>
    </source>
</reference>
<keyword evidence="1" id="KW-0472">Membrane</keyword>
<gene>
    <name evidence="3" type="ORF">Pan189_38550</name>
</gene>
<dbReference type="PANTHER" id="PTHR30093">
    <property type="entry name" value="GENERAL SECRETION PATHWAY PROTEIN G"/>
    <property type="match status" value="1"/>
</dbReference>
<dbReference type="EMBL" id="CP036268">
    <property type="protein sequence ID" value="QDT39447.1"/>
    <property type="molecule type" value="Genomic_DNA"/>
</dbReference>
<dbReference type="NCBIfam" id="TIGR02532">
    <property type="entry name" value="IV_pilin_GFxxxE"/>
    <property type="match status" value="1"/>
</dbReference>
<dbReference type="PANTHER" id="PTHR30093:SF2">
    <property type="entry name" value="TYPE II SECRETION SYSTEM PROTEIN H"/>
    <property type="match status" value="1"/>
</dbReference>
<dbReference type="Pfam" id="PF07963">
    <property type="entry name" value="N_methyl"/>
    <property type="match status" value="1"/>
</dbReference>
<keyword evidence="1" id="KW-1133">Transmembrane helix</keyword>
<dbReference type="Pfam" id="PF07596">
    <property type="entry name" value="SBP_bac_10"/>
    <property type="match status" value="1"/>
</dbReference>